<sequence length="94" mass="11349">MNFERKRPRRQLPGSAAESEVRPPNMGRFREHFWPPKALFKRTKVRPPNMHEFRRHVRLPKVVDQAAYKEPSDRKWASFLPILELRVLKLESKF</sequence>
<keyword evidence="2" id="KW-1185">Reference proteome</keyword>
<reference evidence="2" key="1">
    <citation type="journal article" date="2016" name="Nat. Biotechnol.">
        <title>Sequencing wild and cultivated cassava and related species reveals extensive interspecific hybridization and genetic diversity.</title>
        <authorList>
            <person name="Bredeson J.V."/>
            <person name="Lyons J.B."/>
            <person name="Prochnik S.E."/>
            <person name="Wu G.A."/>
            <person name="Ha C.M."/>
            <person name="Edsinger-Gonzales E."/>
            <person name="Grimwood J."/>
            <person name="Schmutz J."/>
            <person name="Rabbi I.Y."/>
            <person name="Egesi C."/>
            <person name="Nauluvula P."/>
            <person name="Lebot V."/>
            <person name="Ndunguru J."/>
            <person name="Mkamilo G."/>
            <person name="Bart R.S."/>
            <person name="Setter T.L."/>
            <person name="Gleadow R.M."/>
            <person name="Kulakow P."/>
            <person name="Ferguson M.E."/>
            <person name="Rounsley S."/>
            <person name="Rokhsar D.S."/>
        </authorList>
    </citation>
    <scope>NUCLEOTIDE SEQUENCE [LARGE SCALE GENOMIC DNA]</scope>
    <source>
        <strain evidence="2">cv. AM560-2</strain>
    </source>
</reference>
<protein>
    <submittedName>
        <fullName evidence="1">Uncharacterized protein</fullName>
    </submittedName>
</protein>
<dbReference type="EMBL" id="MU251204">
    <property type="protein sequence ID" value="KAG8612172.1"/>
    <property type="molecule type" value="Genomic_DNA"/>
</dbReference>
<name>A0ACB7FWU1_MANES</name>
<accession>A0ACB7FWU1</accession>
<proteinExistence type="predicted"/>
<dbReference type="Proteomes" id="UP000091857">
    <property type="component" value="Unassembled WGS sequence"/>
</dbReference>
<evidence type="ECO:0000313" key="2">
    <source>
        <dbReference type="Proteomes" id="UP000091857"/>
    </source>
</evidence>
<evidence type="ECO:0000313" key="1">
    <source>
        <dbReference type="EMBL" id="KAG8612172.1"/>
    </source>
</evidence>
<organism evidence="1 2">
    <name type="scientific">Manihot esculenta</name>
    <name type="common">Cassava</name>
    <name type="synonym">Jatropha manihot</name>
    <dbReference type="NCBI Taxonomy" id="3983"/>
    <lineage>
        <taxon>Eukaryota</taxon>
        <taxon>Viridiplantae</taxon>
        <taxon>Streptophyta</taxon>
        <taxon>Embryophyta</taxon>
        <taxon>Tracheophyta</taxon>
        <taxon>Spermatophyta</taxon>
        <taxon>Magnoliopsida</taxon>
        <taxon>eudicotyledons</taxon>
        <taxon>Gunneridae</taxon>
        <taxon>Pentapetalae</taxon>
        <taxon>rosids</taxon>
        <taxon>fabids</taxon>
        <taxon>Malpighiales</taxon>
        <taxon>Euphorbiaceae</taxon>
        <taxon>Crotonoideae</taxon>
        <taxon>Manihoteae</taxon>
        <taxon>Manihot</taxon>
    </lineage>
</organism>
<gene>
    <name evidence="1" type="ORF">MANES_S095219v8</name>
</gene>
<comment type="caution">
    <text evidence="1">The sequence shown here is derived from an EMBL/GenBank/DDBJ whole genome shotgun (WGS) entry which is preliminary data.</text>
</comment>